<comment type="similarity">
    <text evidence="1">Belongs to the short-chain dehydrogenases/reductases (SDR) family.</text>
</comment>
<dbReference type="PRINTS" id="PR00081">
    <property type="entry name" value="GDHRDH"/>
</dbReference>
<dbReference type="InterPro" id="IPR051122">
    <property type="entry name" value="SDR_DHRS6-like"/>
</dbReference>
<dbReference type="Pfam" id="PF13561">
    <property type="entry name" value="adh_short_C2"/>
    <property type="match status" value="1"/>
</dbReference>
<protein>
    <submittedName>
        <fullName evidence="4">SDR family oxidoreductase</fullName>
    </submittedName>
</protein>
<dbReference type="InterPro" id="IPR002347">
    <property type="entry name" value="SDR_fam"/>
</dbReference>
<comment type="caution">
    <text evidence="4">The sequence shown here is derived from an EMBL/GenBank/DDBJ whole genome shotgun (WGS) entry which is preliminary data.</text>
</comment>
<evidence type="ECO:0000313" key="4">
    <source>
        <dbReference type="EMBL" id="NUZ08368.1"/>
    </source>
</evidence>
<evidence type="ECO:0000313" key="5">
    <source>
        <dbReference type="Proteomes" id="UP000529637"/>
    </source>
</evidence>
<evidence type="ECO:0000256" key="2">
    <source>
        <dbReference type="ARBA" id="ARBA00023002"/>
    </source>
</evidence>
<dbReference type="Gene3D" id="3.40.50.720">
    <property type="entry name" value="NAD(P)-binding Rossmann-like Domain"/>
    <property type="match status" value="1"/>
</dbReference>
<keyword evidence="5" id="KW-1185">Reference proteome</keyword>
<dbReference type="FunFam" id="3.40.50.720:FF:000084">
    <property type="entry name" value="Short-chain dehydrogenase reductase"/>
    <property type="match status" value="1"/>
</dbReference>
<organism evidence="4 5">
    <name type="scientific">Piscinibacter koreensis</name>
    <dbReference type="NCBI Taxonomy" id="2742824"/>
    <lineage>
        <taxon>Bacteria</taxon>
        <taxon>Pseudomonadati</taxon>
        <taxon>Pseudomonadota</taxon>
        <taxon>Betaproteobacteria</taxon>
        <taxon>Burkholderiales</taxon>
        <taxon>Sphaerotilaceae</taxon>
        <taxon>Piscinibacter</taxon>
    </lineage>
</organism>
<evidence type="ECO:0000256" key="1">
    <source>
        <dbReference type="ARBA" id="ARBA00006484"/>
    </source>
</evidence>
<keyword evidence="3" id="KW-0520">NAD</keyword>
<keyword evidence="2" id="KW-0560">Oxidoreductase</keyword>
<dbReference type="PRINTS" id="PR00080">
    <property type="entry name" value="SDRFAMILY"/>
</dbReference>
<dbReference type="InterPro" id="IPR036291">
    <property type="entry name" value="NAD(P)-bd_dom_sf"/>
</dbReference>
<dbReference type="SUPFAM" id="SSF51735">
    <property type="entry name" value="NAD(P)-binding Rossmann-fold domains"/>
    <property type="match status" value="1"/>
</dbReference>
<dbReference type="PROSITE" id="PS00061">
    <property type="entry name" value="ADH_SHORT"/>
    <property type="match status" value="1"/>
</dbReference>
<dbReference type="AlphaFoldDB" id="A0A7Y6NSA3"/>
<dbReference type="InterPro" id="IPR020904">
    <property type="entry name" value="Sc_DH/Rdtase_CS"/>
</dbReference>
<sequence length="246" mass="25725">MSDRLKGKTALVTAAGQGMGNAAVRAFAREGARVIATDRDGALLDPLGALDGVTIQVLDVLDDAAVVDAVERIGAVDILFNCAGTVHQGTILECSTADWDFSFDLNVRSMFVLTKAMLPKMIAAGGGVILNMASALGANKAAPNRLAYAASKAAVAGFTRALAVDHVKQNIRCNCVCPGTVDTPSLGDRINAFADPAQARRNFIDRQPMGRLATAEEIAETFVFLVSNESSFMTGQAVFVDGGMTL</sequence>
<name>A0A7Y6NSA3_9BURK</name>
<reference evidence="4 5" key="1">
    <citation type="submission" date="2020-06" db="EMBL/GenBank/DDBJ databases">
        <title>Schlegella sp. ID0723 isolated from air conditioner.</title>
        <authorList>
            <person name="Kim D.Y."/>
            <person name="Kim D.-U."/>
        </authorList>
    </citation>
    <scope>NUCLEOTIDE SEQUENCE [LARGE SCALE GENOMIC DNA]</scope>
    <source>
        <strain evidence="4 5">ID0723</strain>
    </source>
</reference>
<dbReference type="PANTHER" id="PTHR43477:SF4">
    <property type="entry name" value="DEHYDROGENASE_REDUCTASE SDR FAMILY MEMBER 6"/>
    <property type="match status" value="1"/>
</dbReference>
<dbReference type="GO" id="GO:0016491">
    <property type="term" value="F:oxidoreductase activity"/>
    <property type="evidence" value="ECO:0007669"/>
    <property type="project" value="UniProtKB-KW"/>
</dbReference>
<proteinExistence type="inferred from homology"/>
<evidence type="ECO:0000256" key="3">
    <source>
        <dbReference type="ARBA" id="ARBA00023027"/>
    </source>
</evidence>
<accession>A0A7Y6NSA3</accession>
<dbReference type="PANTHER" id="PTHR43477">
    <property type="entry name" value="DIHYDROANTICAPSIN 7-DEHYDROGENASE"/>
    <property type="match status" value="1"/>
</dbReference>
<gene>
    <name evidence="4" type="ORF">HQN59_21680</name>
</gene>
<dbReference type="Proteomes" id="UP000529637">
    <property type="component" value="Unassembled WGS sequence"/>
</dbReference>
<dbReference type="RefSeq" id="WP_176071201.1">
    <property type="nucleotide sequence ID" value="NZ_JABWMJ010000012.1"/>
</dbReference>
<dbReference type="EMBL" id="JABWMJ010000012">
    <property type="protein sequence ID" value="NUZ08368.1"/>
    <property type="molecule type" value="Genomic_DNA"/>
</dbReference>